<accession>A0ABT8HR08</accession>
<evidence type="ECO:0000313" key="1">
    <source>
        <dbReference type="EMBL" id="MDN4523194.1"/>
    </source>
</evidence>
<sequence length="170" mass="18409">MSRCRKNNQSLRFFPYGGYDPFHKESVSHHPELIEPSPPRPPFSAAPQGFGPEAAMGAFPPAPGPGAFMNPQMLPPRPPYPYIPYYAPQGGNGMGFPGKQQNSQASKLPSLPSGFPFGNGGYPGGQQFPFNQQQPFQNPGGQFSWGKTFNGINSAMGMMQQLGSIISLFK</sequence>
<comment type="caution">
    <text evidence="1">The sequence shown here is derived from an EMBL/GenBank/DDBJ whole genome shotgun (WGS) entry which is preliminary data.</text>
</comment>
<keyword evidence="2" id="KW-1185">Reference proteome</keyword>
<dbReference type="Proteomes" id="UP001172721">
    <property type="component" value="Unassembled WGS sequence"/>
</dbReference>
<proteinExistence type="predicted"/>
<name>A0ABT8HR08_9BACL</name>
<gene>
    <name evidence="1" type="ORF">QYB97_01845</name>
</gene>
<dbReference type="EMBL" id="JAUHTR010000001">
    <property type="protein sequence ID" value="MDN4523194.1"/>
    <property type="molecule type" value="Genomic_DNA"/>
</dbReference>
<reference evidence="1" key="1">
    <citation type="submission" date="2023-07" db="EMBL/GenBank/DDBJ databases">
        <title>Fictibacillus sp. isolated from freshwater pond.</title>
        <authorList>
            <person name="Kirdat K."/>
            <person name="Bhat A."/>
            <person name="Mourya A."/>
            <person name="Yadav A."/>
        </authorList>
    </citation>
    <scope>NUCLEOTIDE SEQUENCE</scope>
    <source>
        <strain evidence="1">NE201</strain>
    </source>
</reference>
<protein>
    <submittedName>
        <fullName evidence="1">Uncharacterized protein</fullName>
    </submittedName>
</protein>
<evidence type="ECO:0000313" key="2">
    <source>
        <dbReference type="Proteomes" id="UP001172721"/>
    </source>
</evidence>
<dbReference type="RefSeq" id="WP_301164255.1">
    <property type="nucleotide sequence ID" value="NZ_JAUHTR010000001.1"/>
</dbReference>
<organism evidence="1 2">
    <name type="scientific">Fictibacillus fluitans</name>
    <dbReference type="NCBI Taxonomy" id="3058422"/>
    <lineage>
        <taxon>Bacteria</taxon>
        <taxon>Bacillati</taxon>
        <taxon>Bacillota</taxon>
        <taxon>Bacilli</taxon>
        <taxon>Bacillales</taxon>
        <taxon>Fictibacillaceae</taxon>
        <taxon>Fictibacillus</taxon>
    </lineage>
</organism>